<dbReference type="Pfam" id="PF11258">
    <property type="entry name" value="DUF3048"/>
    <property type="match status" value="1"/>
</dbReference>
<feature type="signal peptide" evidence="1">
    <location>
        <begin position="1"/>
        <end position="24"/>
    </location>
</feature>
<organism evidence="4 5">
    <name type="scientific">Aeromicrobium alkaliterrae</name>
    <dbReference type="NCBI Taxonomy" id="302168"/>
    <lineage>
        <taxon>Bacteria</taxon>
        <taxon>Bacillati</taxon>
        <taxon>Actinomycetota</taxon>
        <taxon>Actinomycetes</taxon>
        <taxon>Propionibacteriales</taxon>
        <taxon>Nocardioidaceae</taxon>
        <taxon>Aeromicrobium</taxon>
    </lineage>
</organism>
<gene>
    <name evidence="4" type="ORF">GCM10009710_17930</name>
</gene>
<proteinExistence type="predicted"/>
<evidence type="ECO:0000259" key="2">
    <source>
        <dbReference type="Pfam" id="PF11258"/>
    </source>
</evidence>
<evidence type="ECO:0000313" key="4">
    <source>
        <dbReference type="EMBL" id="GAA1738075.1"/>
    </source>
</evidence>
<reference evidence="4 5" key="1">
    <citation type="journal article" date="2019" name="Int. J. Syst. Evol. Microbiol.">
        <title>The Global Catalogue of Microorganisms (GCM) 10K type strain sequencing project: providing services to taxonomists for standard genome sequencing and annotation.</title>
        <authorList>
            <consortium name="The Broad Institute Genomics Platform"/>
            <consortium name="The Broad Institute Genome Sequencing Center for Infectious Disease"/>
            <person name="Wu L."/>
            <person name="Ma J."/>
        </authorList>
    </citation>
    <scope>NUCLEOTIDE SEQUENCE [LARGE SCALE GENOMIC DNA]</scope>
    <source>
        <strain evidence="4 5">JCM 13518</strain>
    </source>
</reference>
<comment type="caution">
    <text evidence="4">The sequence shown here is derived from an EMBL/GenBank/DDBJ whole genome shotgun (WGS) entry which is preliminary data.</text>
</comment>
<dbReference type="InterPro" id="IPR021416">
    <property type="entry name" value="DUF3048_N"/>
</dbReference>
<evidence type="ECO:0008006" key="6">
    <source>
        <dbReference type="Google" id="ProtNLM"/>
    </source>
</evidence>
<evidence type="ECO:0000256" key="1">
    <source>
        <dbReference type="SAM" id="SignalP"/>
    </source>
</evidence>
<evidence type="ECO:0000313" key="5">
    <source>
        <dbReference type="Proteomes" id="UP001501057"/>
    </source>
</evidence>
<dbReference type="SUPFAM" id="SSF159774">
    <property type="entry name" value="YerB-like"/>
    <property type="match status" value="1"/>
</dbReference>
<dbReference type="Pfam" id="PF17479">
    <property type="entry name" value="DUF3048_C"/>
    <property type="match status" value="1"/>
</dbReference>
<dbReference type="Gene3D" id="3.50.90.10">
    <property type="entry name" value="YerB-like"/>
    <property type="match status" value="1"/>
</dbReference>
<sequence length="337" mass="34801">MLAGMKFRLIAVVTALALVTTACSGDDKPADDQESTKGDSQTVVQVSPLTGLEFGGEPPVNPVFVVKVENSKSGSPQYGVNQADMVVEEMVEGGITRLAALYHTTLPTKIGHVRSLRGTDAGIASPVGAHVVASGGAGPAYDVIAQAGLTTYTEDNNSPGFSTDSAKKRPYNRLLDLTTVAAQASPTTIPGPYFQFTPAGETPAAAAGARPVTSASVTFSRSHTTTFGYADGGWTRTNGFAAPGEEFVANNLVVIYAQERDAGYRDPAGNSVPETIFQGSGPGVVVIGGQAVDVTWTKEALNSTVSFVDAAGAPVTIPAGKTWIELVSQDRGSATFQ</sequence>
<accession>A0ABN2JT02</accession>
<feature type="domain" description="DUF3048" evidence="2">
    <location>
        <begin position="49"/>
        <end position="185"/>
    </location>
</feature>
<name>A0ABN2JT02_9ACTN</name>
<dbReference type="Proteomes" id="UP001501057">
    <property type="component" value="Unassembled WGS sequence"/>
</dbReference>
<dbReference type="EMBL" id="BAAAME010000004">
    <property type="protein sequence ID" value="GAA1738075.1"/>
    <property type="molecule type" value="Genomic_DNA"/>
</dbReference>
<keyword evidence="1" id="KW-0732">Signal</keyword>
<protein>
    <recommendedName>
        <fullName evidence="6">DUF3048 domain-containing protein</fullName>
    </recommendedName>
</protein>
<feature type="chain" id="PRO_5046962692" description="DUF3048 domain-containing protein" evidence="1">
    <location>
        <begin position="25"/>
        <end position="337"/>
    </location>
</feature>
<evidence type="ECO:0000259" key="3">
    <source>
        <dbReference type="Pfam" id="PF17479"/>
    </source>
</evidence>
<keyword evidence="5" id="KW-1185">Reference proteome</keyword>
<feature type="domain" description="DUF3048" evidence="3">
    <location>
        <begin position="217"/>
        <end position="324"/>
    </location>
</feature>
<dbReference type="PROSITE" id="PS51257">
    <property type="entry name" value="PROKAR_LIPOPROTEIN"/>
    <property type="match status" value="1"/>
</dbReference>
<dbReference type="InterPro" id="IPR023158">
    <property type="entry name" value="YerB-like_sf"/>
</dbReference>
<dbReference type="InterPro" id="IPR035328">
    <property type="entry name" value="DUF3048_C"/>
</dbReference>